<dbReference type="GO" id="GO:0004674">
    <property type="term" value="F:protein serine/threonine kinase activity"/>
    <property type="evidence" value="ECO:0007669"/>
    <property type="project" value="TreeGrafter"/>
</dbReference>
<dbReference type="InterPro" id="IPR000719">
    <property type="entry name" value="Prot_kinase_dom"/>
</dbReference>
<dbReference type="InterPro" id="IPR051681">
    <property type="entry name" value="Ser/Thr_Kinases-Pseudokinases"/>
</dbReference>
<keyword evidence="3" id="KW-1185">Reference proteome</keyword>
<feature type="domain" description="Protein kinase" evidence="1">
    <location>
        <begin position="134"/>
        <end position="404"/>
    </location>
</feature>
<evidence type="ECO:0000313" key="2">
    <source>
        <dbReference type="EMBL" id="CAG8758921.1"/>
    </source>
</evidence>
<evidence type="ECO:0000259" key="1">
    <source>
        <dbReference type="PROSITE" id="PS50011"/>
    </source>
</evidence>
<dbReference type="SUPFAM" id="SSF56112">
    <property type="entry name" value="Protein kinase-like (PK-like)"/>
    <property type="match status" value="1"/>
</dbReference>
<proteinExistence type="predicted"/>
<name>A0A9N9J142_9GLOM</name>
<dbReference type="PROSITE" id="PS50011">
    <property type="entry name" value="PROTEIN_KINASE_DOM"/>
    <property type="match status" value="1"/>
</dbReference>
<dbReference type="InterPro" id="IPR001245">
    <property type="entry name" value="Ser-Thr/Tyr_kinase_cat_dom"/>
</dbReference>
<dbReference type="PANTHER" id="PTHR44329">
    <property type="entry name" value="SERINE/THREONINE-PROTEIN KINASE TNNI3K-RELATED"/>
    <property type="match status" value="1"/>
</dbReference>
<sequence length="488" mass="57994">MSEIRYDIAWAVFHRICVLTDINEFEADMKTVECAINKYKFLTQSEKDYIIFQFSILVDKVNISNKKTEQRECEICQNWTYAQQYCDYCIRNYLTDHFNNWSSGNIEIDELIRECQLNTQRPDYVVEWIPYKNFSDIKYKTKGGCSSIYNAIWKDGRYDTWDKQNRRLKRAGTEHVILKRLDHSNGLNKKWIIEIKSHLNFMNKISCVVRCHGITFDPNTQDFMLVLNLMEYSLREYLLQNHKYILWEQKIRIIYDIAYAINMIHRLDTIHRDLHSGNVLQTRFSKWWYISDFGLYGSVTQEQGDIYGNLPYIAPEIINGKPATKESDIYSFAMLMWEILSGIPPFQGRDHGSSLAYDILEGIRPPIDKYTPYWYTKLMKQCWDANPKNRPKSSTILNEIRKQLRIIYQNELENSKPIQIAINNNGNTENQTYSPSTTLSKIYKFKDLPEPQNRIQDYDFNDDDFMRINEILKLDSTDDDEFFDLFGE</sequence>
<dbReference type="Proteomes" id="UP000789759">
    <property type="component" value="Unassembled WGS sequence"/>
</dbReference>
<dbReference type="Pfam" id="PF07714">
    <property type="entry name" value="PK_Tyr_Ser-Thr"/>
    <property type="match status" value="1"/>
</dbReference>
<evidence type="ECO:0000313" key="3">
    <source>
        <dbReference type="Proteomes" id="UP000789759"/>
    </source>
</evidence>
<dbReference type="InterPro" id="IPR011009">
    <property type="entry name" value="Kinase-like_dom_sf"/>
</dbReference>
<organism evidence="2 3">
    <name type="scientific">Cetraspora pellucida</name>
    <dbReference type="NCBI Taxonomy" id="1433469"/>
    <lineage>
        <taxon>Eukaryota</taxon>
        <taxon>Fungi</taxon>
        <taxon>Fungi incertae sedis</taxon>
        <taxon>Mucoromycota</taxon>
        <taxon>Glomeromycotina</taxon>
        <taxon>Glomeromycetes</taxon>
        <taxon>Diversisporales</taxon>
        <taxon>Gigasporaceae</taxon>
        <taxon>Cetraspora</taxon>
    </lineage>
</organism>
<comment type="caution">
    <text evidence="2">The sequence shown here is derived from an EMBL/GenBank/DDBJ whole genome shotgun (WGS) entry which is preliminary data.</text>
</comment>
<dbReference type="Gene3D" id="1.10.510.10">
    <property type="entry name" value="Transferase(Phosphotransferase) domain 1"/>
    <property type="match status" value="1"/>
</dbReference>
<dbReference type="GO" id="GO:0005524">
    <property type="term" value="F:ATP binding"/>
    <property type="evidence" value="ECO:0007669"/>
    <property type="project" value="InterPro"/>
</dbReference>
<dbReference type="AlphaFoldDB" id="A0A9N9J142"/>
<accession>A0A9N9J142</accession>
<dbReference type="EMBL" id="CAJVQA010019397">
    <property type="protein sequence ID" value="CAG8758921.1"/>
    <property type="molecule type" value="Genomic_DNA"/>
</dbReference>
<gene>
    <name evidence="2" type="ORF">CPELLU_LOCUS15180</name>
</gene>
<dbReference type="OrthoDB" id="2791079at2759"/>
<reference evidence="2" key="1">
    <citation type="submission" date="2021-06" db="EMBL/GenBank/DDBJ databases">
        <authorList>
            <person name="Kallberg Y."/>
            <person name="Tangrot J."/>
            <person name="Rosling A."/>
        </authorList>
    </citation>
    <scope>NUCLEOTIDE SEQUENCE</scope>
    <source>
        <strain evidence="2">FL966</strain>
    </source>
</reference>
<protein>
    <submittedName>
        <fullName evidence="2">800_t:CDS:1</fullName>
    </submittedName>
</protein>